<keyword evidence="9" id="KW-1185">Reference proteome</keyword>
<feature type="binding site" evidence="6">
    <location>
        <begin position="26"/>
        <end position="33"/>
    </location>
    <ligand>
        <name>ATP</name>
        <dbReference type="ChEBI" id="CHEBI:30616"/>
    </ligand>
</feature>
<evidence type="ECO:0000256" key="6">
    <source>
        <dbReference type="HAMAP-Rule" id="MF_00836"/>
    </source>
</evidence>
<name>A0A844QFX3_9HYPH</name>
<comment type="pathway">
    <text evidence="2 6">Metabolic intermediate biosynthesis; 5-phospho-alpha-D-ribose 1-diphosphate biosynthesis; 5-phospho-alpha-D-ribose 1-diphosphate from D-ribose 5-phosphate (route II): step 3/3.</text>
</comment>
<evidence type="ECO:0000313" key="8">
    <source>
        <dbReference type="EMBL" id="MVA96689.1"/>
    </source>
</evidence>
<evidence type="ECO:0000256" key="1">
    <source>
        <dbReference type="ARBA" id="ARBA00000373"/>
    </source>
</evidence>
<dbReference type="GO" id="GO:0006015">
    <property type="term" value="P:5-phosphoribose 1-diphosphate biosynthetic process"/>
    <property type="evidence" value="ECO:0007669"/>
    <property type="project" value="UniProtKB-UniRule"/>
</dbReference>
<evidence type="ECO:0000313" key="9">
    <source>
        <dbReference type="Proteomes" id="UP000463224"/>
    </source>
</evidence>
<dbReference type="Gene3D" id="3.40.50.300">
    <property type="entry name" value="P-loop containing nucleotide triphosphate hydrolases"/>
    <property type="match status" value="1"/>
</dbReference>
<dbReference type="Proteomes" id="UP000463224">
    <property type="component" value="Unassembled WGS sequence"/>
</dbReference>
<dbReference type="GO" id="GO:0033863">
    <property type="term" value="F:ribose 1,5-bisphosphate phosphokinase activity"/>
    <property type="evidence" value="ECO:0007669"/>
    <property type="project" value="UniProtKB-UniRule"/>
</dbReference>
<reference evidence="8 9" key="1">
    <citation type="submission" date="2019-12" db="EMBL/GenBank/DDBJ databases">
        <title>Nitratireductor arenosus sp. nov., Isolated from sea sand, Jeju island, South Korea.</title>
        <authorList>
            <person name="Kim W."/>
        </authorList>
    </citation>
    <scope>NUCLEOTIDE SEQUENCE [LARGE SCALE GENOMIC DNA]</scope>
    <source>
        <strain evidence="8 9">CAU 1489</strain>
    </source>
</reference>
<comment type="function">
    <text evidence="6">Catalyzes the phosphorylation of ribose 1,5-bisphosphate to 5-phospho-D-ribosyl alpha-1-diphosphate (PRPP).</text>
</comment>
<dbReference type="SMART" id="SM00072">
    <property type="entry name" value="GuKc"/>
    <property type="match status" value="1"/>
</dbReference>
<sequence>MTDASTVLRARLDPRARQGAFVAVVGPSGAGKDTLMSYARGRLSGADGHAVHFARRVITRAPDGGTEDHDTLSAQAFVEAEANGAFALSWVAHGLHYGLPAVVDDKIAAGATVVANLSRTAIPALRARYRNVAVAFVTAAPAIRAARLAARGRETQEEILARLARAAAGEDEIPAPVNVIRNDDTLEAGGEALLAAIRMAGELARAPLDL</sequence>
<dbReference type="PANTHER" id="PTHR23117:SF8">
    <property type="entry name" value="RIBOSE 1,5-BISPHOSPHATE PHOSPHOKINASE PHNN"/>
    <property type="match status" value="1"/>
</dbReference>
<proteinExistence type="inferred from homology"/>
<dbReference type="NCBIfam" id="TIGR02322">
    <property type="entry name" value="phosphon_PhnN"/>
    <property type="match status" value="1"/>
</dbReference>
<dbReference type="UniPathway" id="UPA00087">
    <property type="reaction ID" value="UER00175"/>
</dbReference>
<dbReference type="EC" id="2.7.4.23" evidence="6"/>
<comment type="caution">
    <text evidence="8">The sequence shown here is derived from an EMBL/GenBank/DDBJ whole genome shotgun (WGS) entry which is preliminary data.</text>
</comment>
<dbReference type="RefSeq" id="WP_156711602.1">
    <property type="nucleotide sequence ID" value="NZ_WPHG01000001.1"/>
</dbReference>
<dbReference type="GO" id="GO:0005829">
    <property type="term" value="C:cytosol"/>
    <property type="evidence" value="ECO:0007669"/>
    <property type="project" value="TreeGrafter"/>
</dbReference>
<dbReference type="InterPro" id="IPR008145">
    <property type="entry name" value="GK/Ca_channel_bsu"/>
</dbReference>
<accession>A0A844QFX3</accession>
<dbReference type="GO" id="GO:0005524">
    <property type="term" value="F:ATP binding"/>
    <property type="evidence" value="ECO:0007669"/>
    <property type="project" value="UniProtKB-KW"/>
</dbReference>
<dbReference type="AlphaFoldDB" id="A0A844QFX3"/>
<keyword evidence="3 6" id="KW-0808">Transferase</keyword>
<keyword evidence="4 6" id="KW-0547">Nucleotide-binding</keyword>
<dbReference type="InterPro" id="IPR027417">
    <property type="entry name" value="P-loop_NTPase"/>
</dbReference>
<dbReference type="SUPFAM" id="SSF52540">
    <property type="entry name" value="P-loop containing nucleoside triphosphate hydrolases"/>
    <property type="match status" value="1"/>
</dbReference>
<gene>
    <name evidence="6 8" type="primary">phnN</name>
    <name evidence="8" type="ORF">GN330_05435</name>
</gene>
<dbReference type="PANTHER" id="PTHR23117">
    <property type="entry name" value="GUANYLATE KINASE-RELATED"/>
    <property type="match status" value="1"/>
</dbReference>
<dbReference type="GO" id="GO:0019634">
    <property type="term" value="P:organic phosphonate metabolic process"/>
    <property type="evidence" value="ECO:0007669"/>
    <property type="project" value="UniProtKB-UniRule"/>
</dbReference>
<comment type="catalytic activity">
    <reaction evidence="1 6">
        <text>alpha-D-ribose 1,5-bisphosphate + ATP = 5-phospho-alpha-D-ribose 1-diphosphate + ADP</text>
        <dbReference type="Rhea" id="RHEA:20109"/>
        <dbReference type="ChEBI" id="CHEBI:30616"/>
        <dbReference type="ChEBI" id="CHEBI:58017"/>
        <dbReference type="ChEBI" id="CHEBI:68688"/>
        <dbReference type="ChEBI" id="CHEBI:456216"/>
        <dbReference type="EC" id="2.7.4.23"/>
    </reaction>
</comment>
<evidence type="ECO:0000259" key="7">
    <source>
        <dbReference type="SMART" id="SM00072"/>
    </source>
</evidence>
<protein>
    <recommendedName>
        <fullName evidence="6">Ribose 1,5-bisphosphate phosphokinase PhnN</fullName>
        <ecNumber evidence="6">2.7.4.23</ecNumber>
    </recommendedName>
    <alternativeName>
        <fullName evidence="6">Ribose 1,5-bisphosphokinase</fullName>
    </alternativeName>
</protein>
<evidence type="ECO:0000256" key="3">
    <source>
        <dbReference type="ARBA" id="ARBA00022679"/>
    </source>
</evidence>
<evidence type="ECO:0000256" key="2">
    <source>
        <dbReference type="ARBA" id="ARBA00005069"/>
    </source>
</evidence>
<dbReference type="EMBL" id="WPHG01000001">
    <property type="protein sequence ID" value="MVA96689.1"/>
    <property type="molecule type" value="Genomic_DNA"/>
</dbReference>
<evidence type="ECO:0000256" key="4">
    <source>
        <dbReference type="ARBA" id="ARBA00022741"/>
    </source>
</evidence>
<feature type="domain" description="Guanylate kinase/L-type calcium channel beta subunit" evidence="7">
    <location>
        <begin position="18"/>
        <end position="201"/>
    </location>
</feature>
<comment type="similarity">
    <text evidence="6">Belongs to the ribose 1,5-bisphosphokinase family.</text>
</comment>
<keyword evidence="8" id="KW-0418">Kinase</keyword>
<dbReference type="InterPro" id="IPR012699">
    <property type="entry name" value="PhnN"/>
</dbReference>
<dbReference type="HAMAP" id="MF_00836">
    <property type="entry name" value="PhnN"/>
    <property type="match status" value="1"/>
</dbReference>
<evidence type="ECO:0000256" key="5">
    <source>
        <dbReference type="ARBA" id="ARBA00022840"/>
    </source>
</evidence>
<organism evidence="8 9">
    <name type="scientific">Nitratireductor arenosus</name>
    <dbReference type="NCBI Taxonomy" id="2682096"/>
    <lineage>
        <taxon>Bacteria</taxon>
        <taxon>Pseudomonadati</taxon>
        <taxon>Pseudomonadota</taxon>
        <taxon>Alphaproteobacteria</taxon>
        <taxon>Hyphomicrobiales</taxon>
        <taxon>Phyllobacteriaceae</taxon>
        <taxon>Nitratireductor</taxon>
    </lineage>
</organism>
<keyword evidence="5 6" id="KW-0067">ATP-binding</keyword>